<proteinExistence type="predicted"/>
<dbReference type="InterPro" id="IPR023214">
    <property type="entry name" value="HAD_sf"/>
</dbReference>
<dbReference type="InterPro" id="IPR051400">
    <property type="entry name" value="HAD-like_hydrolase"/>
</dbReference>
<evidence type="ECO:0000256" key="3">
    <source>
        <dbReference type="ARBA" id="ARBA00022801"/>
    </source>
</evidence>
<dbReference type="SFLD" id="SFLDS00003">
    <property type="entry name" value="Haloacid_Dehalogenase"/>
    <property type="match status" value="1"/>
</dbReference>
<sequence>MKYKNYIFDLYGTLIDIHTDENEMMLWEFMVDYLKKHFGNITIPEKLKDDYIRICAEETDKLAAKNGSCYPEIKIEWVWQRLIGCDCSDDEMRALCVAFREKSRKKLVCYKNVHKVLSEIKSAGRHIYLLSNAQRLFTEKELDDTGLTEYFDDIFISSDMGIKKPDAAFINSLIKKHGLIKSETVMVGNEIKADIGSAIAAGVDGIYLNTYHHTQKELDTDLATCGYDNSNIGLTIIDDGDDCFKSVI</sequence>
<protein>
    <submittedName>
        <fullName evidence="5">HAD family hydrolase</fullName>
    </submittedName>
</protein>
<dbReference type="PRINTS" id="PR00413">
    <property type="entry name" value="HADHALOGNASE"/>
</dbReference>
<evidence type="ECO:0000256" key="4">
    <source>
        <dbReference type="ARBA" id="ARBA00022842"/>
    </source>
</evidence>
<comment type="cofactor">
    <cofactor evidence="1">
        <name>Mg(2+)</name>
        <dbReference type="ChEBI" id="CHEBI:18420"/>
    </cofactor>
</comment>
<organism evidence="5 6">
    <name type="scientific">Pseudobutyrivibrio ruminis</name>
    <dbReference type="NCBI Taxonomy" id="46206"/>
    <lineage>
        <taxon>Bacteria</taxon>
        <taxon>Bacillati</taxon>
        <taxon>Bacillota</taxon>
        <taxon>Clostridia</taxon>
        <taxon>Lachnospirales</taxon>
        <taxon>Lachnospiraceae</taxon>
        <taxon>Pseudobutyrivibrio</taxon>
    </lineage>
</organism>
<gene>
    <name evidence="5" type="ORF">E7272_11025</name>
</gene>
<dbReference type="GO" id="GO:0046872">
    <property type="term" value="F:metal ion binding"/>
    <property type="evidence" value="ECO:0007669"/>
    <property type="project" value="UniProtKB-KW"/>
</dbReference>
<comment type="caution">
    <text evidence="5">The sequence shown here is derived from an EMBL/GenBank/DDBJ whole genome shotgun (WGS) entry which is preliminary data.</text>
</comment>
<dbReference type="NCBIfam" id="TIGR01549">
    <property type="entry name" value="HAD-SF-IA-v1"/>
    <property type="match status" value="1"/>
</dbReference>
<keyword evidence="2" id="KW-0479">Metal-binding</keyword>
<reference evidence="5" key="1">
    <citation type="submission" date="2019-04" db="EMBL/GenBank/DDBJ databases">
        <title>Evolution of Biomass-Degrading Anaerobic Consortia Revealed by Metagenomics.</title>
        <authorList>
            <person name="Peng X."/>
        </authorList>
    </citation>
    <scope>NUCLEOTIDE SEQUENCE</scope>
    <source>
        <strain evidence="5">SIG311</strain>
    </source>
</reference>
<accession>A0A927YRC0</accession>
<dbReference type="PANTHER" id="PTHR46470:SF2">
    <property type="entry name" value="GLYCERALDEHYDE 3-PHOSPHATE PHOSPHATASE"/>
    <property type="match status" value="1"/>
</dbReference>
<dbReference type="Proteomes" id="UP000766246">
    <property type="component" value="Unassembled WGS sequence"/>
</dbReference>
<keyword evidence="3 5" id="KW-0378">Hydrolase</keyword>
<dbReference type="InterPro" id="IPR036412">
    <property type="entry name" value="HAD-like_sf"/>
</dbReference>
<dbReference type="AlphaFoldDB" id="A0A927YRC0"/>
<dbReference type="Pfam" id="PF13419">
    <property type="entry name" value="HAD_2"/>
    <property type="match status" value="1"/>
</dbReference>
<evidence type="ECO:0000256" key="1">
    <source>
        <dbReference type="ARBA" id="ARBA00001946"/>
    </source>
</evidence>
<dbReference type="PANTHER" id="PTHR46470">
    <property type="entry name" value="N-ACYLNEURAMINATE-9-PHOSPHATASE"/>
    <property type="match status" value="1"/>
</dbReference>
<keyword evidence="4" id="KW-0460">Magnesium</keyword>
<evidence type="ECO:0000256" key="2">
    <source>
        <dbReference type="ARBA" id="ARBA00022723"/>
    </source>
</evidence>
<name>A0A927YRC0_9FIRM</name>
<dbReference type="SFLD" id="SFLDG01129">
    <property type="entry name" value="C1.5:_HAD__Beta-PGM__Phosphata"/>
    <property type="match status" value="1"/>
</dbReference>
<dbReference type="InterPro" id="IPR006439">
    <property type="entry name" value="HAD-SF_hydro_IA"/>
</dbReference>
<dbReference type="GO" id="GO:0044281">
    <property type="term" value="P:small molecule metabolic process"/>
    <property type="evidence" value="ECO:0007669"/>
    <property type="project" value="UniProtKB-ARBA"/>
</dbReference>
<dbReference type="SUPFAM" id="SSF56784">
    <property type="entry name" value="HAD-like"/>
    <property type="match status" value="1"/>
</dbReference>
<evidence type="ECO:0000313" key="6">
    <source>
        <dbReference type="Proteomes" id="UP000766246"/>
    </source>
</evidence>
<evidence type="ECO:0000313" key="5">
    <source>
        <dbReference type="EMBL" id="MBE5920358.1"/>
    </source>
</evidence>
<dbReference type="Gene3D" id="3.40.50.1000">
    <property type="entry name" value="HAD superfamily/HAD-like"/>
    <property type="match status" value="1"/>
</dbReference>
<dbReference type="Gene3D" id="1.10.150.520">
    <property type="match status" value="1"/>
</dbReference>
<dbReference type="GO" id="GO:0016791">
    <property type="term" value="F:phosphatase activity"/>
    <property type="evidence" value="ECO:0007669"/>
    <property type="project" value="TreeGrafter"/>
</dbReference>
<dbReference type="InterPro" id="IPR041492">
    <property type="entry name" value="HAD_2"/>
</dbReference>
<dbReference type="EMBL" id="SVER01000030">
    <property type="protein sequence ID" value="MBE5920358.1"/>
    <property type="molecule type" value="Genomic_DNA"/>
</dbReference>